<evidence type="ECO:0000313" key="3">
    <source>
        <dbReference type="EMBL" id="EKX49589.1"/>
    </source>
</evidence>
<keyword evidence="5" id="KW-1185">Reference proteome</keyword>
<evidence type="ECO:0000256" key="1">
    <source>
        <dbReference type="SAM" id="MobiDB-lite"/>
    </source>
</evidence>
<feature type="compositionally biased region" description="Polar residues" evidence="1">
    <location>
        <begin position="49"/>
        <end position="66"/>
    </location>
</feature>
<evidence type="ECO:0000313" key="5">
    <source>
        <dbReference type="Proteomes" id="UP000011087"/>
    </source>
</evidence>
<organism evidence="3">
    <name type="scientific">Guillardia theta (strain CCMP2712)</name>
    <name type="common">Cryptophyte</name>
    <dbReference type="NCBI Taxonomy" id="905079"/>
    <lineage>
        <taxon>Eukaryota</taxon>
        <taxon>Cryptophyceae</taxon>
        <taxon>Pyrenomonadales</taxon>
        <taxon>Geminigeraceae</taxon>
        <taxon>Guillardia</taxon>
    </lineage>
</organism>
<dbReference type="GeneID" id="17306245"/>
<keyword evidence="2" id="KW-0732">Signal</keyword>
<dbReference type="HOGENOM" id="CLU_1075388_0_0_1"/>
<dbReference type="Proteomes" id="UP000011087">
    <property type="component" value="Unassembled WGS sequence"/>
</dbReference>
<evidence type="ECO:0000256" key="2">
    <source>
        <dbReference type="SAM" id="SignalP"/>
    </source>
</evidence>
<reference evidence="3 5" key="1">
    <citation type="journal article" date="2012" name="Nature">
        <title>Algal genomes reveal evolutionary mosaicism and the fate of nucleomorphs.</title>
        <authorList>
            <consortium name="DOE Joint Genome Institute"/>
            <person name="Curtis B.A."/>
            <person name="Tanifuji G."/>
            <person name="Burki F."/>
            <person name="Gruber A."/>
            <person name="Irimia M."/>
            <person name="Maruyama S."/>
            <person name="Arias M.C."/>
            <person name="Ball S.G."/>
            <person name="Gile G.H."/>
            <person name="Hirakawa Y."/>
            <person name="Hopkins J.F."/>
            <person name="Kuo A."/>
            <person name="Rensing S.A."/>
            <person name="Schmutz J."/>
            <person name="Symeonidi A."/>
            <person name="Elias M."/>
            <person name="Eveleigh R.J."/>
            <person name="Herman E.K."/>
            <person name="Klute M.J."/>
            <person name="Nakayama T."/>
            <person name="Obornik M."/>
            <person name="Reyes-Prieto A."/>
            <person name="Armbrust E.V."/>
            <person name="Aves S.J."/>
            <person name="Beiko R.G."/>
            <person name="Coutinho P."/>
            <person name="Dacks J.B."/>
            <person name="Durnford D.G."/>
            <person name="Fast N.M."/>
            <person name="Green B.R."/>
            <person name="Grisdale C.J."/>
            <person name="Hempel F."/>
            <person name="Henrissat B."/>
            <person name="Hoppner M.P."/>
            <person name="Ishida K."/>
            <person name="Kim E."/>
            <person name="Koreny L."/>
            <person name="Kroth P.G."/>
            <person name="Liu Y."/>
            <person name="Malik S.B."/>
            <person name="Maier U.G."/>
            <person name="McRose D."/>
            <person name="Mock T."/>
            <person name="Neilson J.A."/>
            <person name="Onodera N.T."/>
            <person name="Poole A.M."/>
            <person name="Pritham E.J."/>
            <person name="Richards T.A."/>
            <person name="Rocap G."/>
            <person name="Roy S.W."/>
            <person name="Sarai C."/>
            <person name="Schaack S."/>
            <person name="Shirato S."/>
            <person name="Slamovits C.H."/>
            <person name="Spencer D.F."/>
            <person name="Suzuki S."/>
            <person name="Worden A.Z."/>
            <person name="Zauner S."/>
            <person name="Barry K."/>
            <person name="Bell C."/>
            <person name="Bharti A.K."/>
            <person name="Crow J.A."/>
            <person name="Grimwood J."/>
            <person name="Kramer R."/>
            <person name="Lindquist E."/>
            <person name="Lucas S."/>
            <person name="Salamov A."/>
            <person name="McFadden G.I."/>
            <person name="Lane C.E."/>
            <person name="Keeling P.J."/>
            <person name="Gray M.W."/>
            <person name="Grigoriev I.V."/>
            <person name="Archibald J.M."/>
        </authorList>
    </citation>
    <scope>NUCLEOTIDE SEQUENCE</scope>
    <source>
        <strain evidence="3 5">CCMP2712</strain>
    </source>
</reference>
<gene>
    <name evidence="3" type="ORF">GUITHDRAFT_135781</name>
</gene>
<dbReference type="RefSeq" id="XP_005836569.1">
    <property type="nucleotide sequence ID" value="XM_005836512.1"/>
</dbReference>
<dbReference type="EMBL" id="JH992981">
    <property type="protein sequence ID" value="EKX49589.1"/>
    <property type="molecule type" value="Genomic_DNA"/>
</dbReference>
<feature type="signal peptide" evidence="2">
    <location>
        <begin position="1"/>
        <end position="19"/>
    </location>
</feature>
<dbReference type="PaxDb" id="55529-EKX49589"/>
<evidence type="ECO:0000313" key="4">
    <source>
        <dbReference type="EnsemblProtists" id="EKX49589"/>
    </source>
</evidence>
<dbReference type="AlphaFoldDB" id="L1JMT9"/>
<dbReference type="EnsemblProtists" id="EKX49589">
    <property type="protein sequence ID" value="EKX49589"/>
    <property type="gene ID" value="GUITHDRAFT_135781"/>
</dbReference>
<accession>L1JMT9</accession>
<protein>
    <submittedName>
        <fullName evidence="3 4">Uncharacterized protein</fullName>
    </submittedName>
</protein>
<sequence>MHMRVVGLLMSLGLGMAEASLASSSSSSSFFSSSPSCRLLHSPSPDSMPLSTSPSSRAQIPISSSDSSLRRGTMLFCSPAGLFRADNCLAASSRPGIIPSAPWRYAATRPAIVRSGGRAMKMSQQADELLITRPRTSNCWYGVFFDLVSKSGKLKIHDIQSGCSSLAQDVELDLQVWKCTKGSFLGNENDPSAWKCLGKRKQVMNVIEFEQGEFTIKTELYKSFPLDEPVSDCPAVFHGHDILLLTHARSLVSPADTLG</sequence>
<name>L1JMT9_GUITC</name>
<feature type="region of interest" description="Disordered" evidence="1">
    <location>
        <begin position="41"/>
        <end position="66"/>
    </location>
</feature>
<feature type="chain" id="PRO_5008771666" evidence="2">
    <location>
        <begin position="20"/>
        <end position="259"/>
    </location>
</feature>
<dbReference type="KEGG" id="gtt:GUITHDRAFT_135781"/>
<proteinExistence type="predicted"/>
<reference evidence="5" key="2">
    <citation type="submission" date="2012-11" db="EMBL/GenBank/DDBJ databases">
        <authorList>
            <person name="Kuo A."/>
            <person name="Curtis B.A."/>
            <person name="Tanifuji G."/>
            <person name="Burki F."/>
            <person name="Gruber A."/>
            <person name="Irimia M."/>
            <person name="Maruyama S."/>
            <person name="Arias M.C."/>
            <person name="Ball S.G."/>
            <person name="Gile G.H."/>
            <person name="Hirakawa Y."/>
            <person name="Hopkins J.F."/>
            <person name="Rensing S.A."/>
            <person name="Schmutz J."/>
            <person name="Symeonidi A."/>
            <person name="Elias M."/>
            <person name="Eveleigh R.J."/>
            <person name="Herman E.K."/>
            <person name="Klute M.J."/>
            <person name="Nakayama T."/>
            <person name="Obornik M."/>
            <person name="Reyes-Prieto A."/>
            <person name="Armbrust E.V."/>
            <person name="Aves S.J."/>
            <person name="Beiko R.G."/>
            <person name="Coutinho P."/>
            <person name="Dacks J.B."/>
            <person name="Durnford D.G."/>
            <person name="Fast N.M."/>
            <person name="Green B.R."/>
            <person name="Grisdale C."/>
            <person name="Hempe F."/>
            <person name="Henrissat B."/>
            <person name="Hoppner M.P."/>
            <person name="Ishida K.-I."/>
            <person name="Kim E."/>
            <person name="Koreny L."/>
            <person name="Kroth P.G."/>
            <person name="Liu Y."/>
            <person name="Malik S.-B."/>
            <person name="Maier U.G."/>
            <person name="McRose D."/>
            <person name="Mock T."/>
            <person name="Neilson J.A."/>
            <person name="Onodera N.T."/>
            <person name="Poole A.M."/>
            <person name="Pritham E.J."/>
            <person name="Richards T.A."/>
            <person name="Rocap G."/>
            <person name="Roy S.W."/>
            <person name="Sarai C."/>
            <person name="Schaack S."/>
            <person name="Shirato S."/>
            <person name="Slamovits C.H."/>
            <person name="Spencer D.F."/>
            <person name="Suzuki S."/>
            <person name="Worden A.Z."/>
            <person name="Zauner S."/>
            <person name="Barry K."/>
            <person name="Bell C."/>
            <person name="Bharti A.K."/>
            <person name="Crow J.A."/>
            <person name="Grimwood J."/>
            <person name="Kramer R."/>
            <person name="Lindquist E."/>
            <person name="Lucas S."/>
            <person name="Salamov A."/>
            <person name="McFadden G.I."/>
            <person name="Lane C.E."/>
            <person name="Keeling P.J."/>
            <person name="Gray M.W."/>
            <person name="Grigoriev I.V."/>
            <person name="Archibald J.M."/>
        </authorList>
    </citation>
    <scope>NUCLEOTIDE SEQUENCE</scope>
    <source>
        <strain evidence="5">CCMP2712</strain>
    </source>
</reference>
<reference evidence="4" key="3">
    <citation type="submission" date="2015-06" db="UniProtKB">
        <authorList>
            <consortium name="EnsemblProtists"/>
        </authorList>
    </citation>
    <scope>IDENTIFICATION</scope>
</reference>